<dbReference type="Proteomes" id="UP000694866">
    <property type="component" value="Unplaced"/>
</dbReference>
<evidence type="ECO:0000256" key="6">
    <source>
        <dbReference type="ARBA" id="ARBA00023136"/>
    </source>
</evidence>
<dbReference type="AlphaFoldDB" id="A0A0C9QPH7"/>
<feature type="transmembrane region" description="Helical" evidence="9">
    <location>
        <begin position="205"/>
        <end position="228"/>
    </location>
</feature>
<evidence type="ECO:0000313" key="13">
    <source>
        <dbReference type="RefSeq" id="XP_011298133.1"/>
    </source>
</evidence>
<evidence type="ECO:0000256" key="1">
    <source>
        <dbReference type="ARBA" id="ARBA00004141"/>
    </source>
</evidence>
<evidence type="ECO:0000313" key="10">
    <source>
        <dbReference type="EMBL" id="JAG75286.1"/>
    </source>
</evidence>
<evidence type="ECO:0000313" key="11">
    <source>
        <dbReference type="EMBL" id="JAG75324.1"/>
    </source>
</evidence>
<dbReference type="KEGG" id="fas:105263559"/>
<dbReference type="EMBL" id="GBYB01005557">
    <property type="protein sequence ID" value="JAG75324.1"/>
    <property type="molecule type" value="Transcribed_RNA"/>
</dbReference>
<keyword evidence="3 8" id="KW-0813">Transport</keyword>
<dbReference type="SUPFAM" id="SSF103506">
    <property type="entry name" value="Mitochondrial carrier"/>
    <property type="match status" value="1"/>
</dbReference>
<organism evidence="10">
    <name type="scientific">Fopius arisanus</name>
    <dbReference type="NCBI Taxonomy" id="64838"/>
    <lineage>
        <taxon>Eukaryota</taxon>
        <taxon>Metazoa</taxon>
        <taxon>Ecdysozoa</taxon>
        <taxon>Arthropoda</taxon>
        <taxon>Hexapoda</taxon>
        <taxon>Insecta</taxon>
        <taxon>Pterygota</taxon>
        <taxon>Neoptera</taxon>
        <taxon>Endopterygota</taxon>
        <taxon>Hymenoptera</taxon>
        <taxon>Apocrita</taxon>
        <taxon>Ichneumonoidea</taxon>
        <taxon>Braconidae</taxon>
        <taxon>Opiinae</taxon>
        <taxon>Fopius</taxon>
    </lineage>
</organism>
<dbReference type="Gene3D" id="1.50.40.10">
    <property type="entry name" value="Mitochondrial carrier domain"/>
    <property type="match status" value="1"/>
</dbReference>
<comment type="similarity">
    <text evidence="2 8">Belongs to the mitochondrial carrier (TC 2.A.29) family.</text>
</comment>
<dbReference type="OrthoDB" id="270584at2759"/>
<accession>A0A0C9QPH7</accession>
<evidence type="ECO:0000256" key="5">
    <source>
        <dbReference type="ARBA" id="ARBA00022737"/>
    </source>
</evidence>
<keyword evidence="4 7" id="KW-0812">Transmembrane</keyword>
<dbReference type="RefSeq" id="XP_011298135.1">
    <property type="nucleotide sequence ID" value="XM_011299833.1"/>
</dbReference>
<reference evidence="10" key="1">
    <citation type="submission" date="2015-01" db="EMBL/GenBank/DDBJ databases">
        <title>Transcriptome Assembly of Fopius arisanus.</title>
        <authorList>
            <person name="Geib S."/>
        </authorList>
    </citation>
    <scope>NUCLEOTIDE SEQUENCE</scope>
</reference>
<protein>
    <submittedName>
        <fullName evidence="13 14">Mitochondrial coenzyme A transporter SLC25A42</fullName>
    </submittedName>
    <submittedName>
        <fullName evidence="11">Slc25a42_0 protein</fullName>
    </submittedName>
    <submittedName>
        <fullName evidence="10">Slc25a42_2 protein</fullName>
    </submittedName>
</protein>
<dbReference type="RefSeq" id="XP_011298133.1">
    <property type="nucleotide sequence ID" value="XM_011299831.1"/>
</dbReference>
<evidence type="ECO:0000256" key="9">
    <source>
        <dbReference type="SAM" id="Phobius"/>
    </source>
</evidence>
<dbReference type="CTD" id="42429"/>
<dbReference type="PRINTS" id="PR00926">
    <property type="entry name" value="MITOCARRIER"/>
</dbReference>
<dbReference type="InterPro" id="IPR018108">
    <property type="entry name" value="MCP_transmembrane"/>
</dbReference>
<evidence type="ECO:0000313" key="14">
    <source>
        <dbReference type="RefSeq" id="XP_011298134.1"/>
    </source>
</evidence>
<dbReference type="InterPro" id="IPR002067">
    <property type="entry name" value="MCP"/>
</dbReference>
<evidence type="ECO:0000256" key="2">
    <source>
        <dbReference type="ARBA" id="ARBA00006375"/>
    </source>
</evidence>
<evidence type="ECO:0000313" key="12">
    <source>
        <dbReference type="Proteomes" id="UP000694866"/>
    </source>
</evidence>
<dbReference type="GO" id="GO:0055085">
    <property type="term" value="P:transmembrane transport"/>
    <property type="evidence" value="ECO:0007669"/>
    <property type="project" value="InterPro"/>
</dbReference>
<dbReference type="RefSeq" id="XP_011298134.1">
    <property type="nucleotide sequence ID" value="XM_011299832.1"/>
</dbReference>
<dbReference type="PROSITE" id="PS50920">
    <property type="entry name" value="SOLCAR"/>
    <property type="match status" value="3"/>
</dbReference>
<proteinExistence type="inferred from homology"/>
<dbReference type="EMBL" id="GBYB01005519">
    <property type="protein sequence ID" value="JAG75286.1"/>
    <property type="molecule type" value="Transcribed_RNA"/>
</dbReference>
<evidence type="ECO:0000256" key="4">
    <source>
        <dbReference type="ARBA" id="ARBA00022692"/>
    </source>
</evidence>
<feature type="repeat" description="Solcar" evidence="7">
    <location>
        <begin position="55"/>
        <end position="141"/>
    </location>
</feature>
<evidence type="ECO:0000256" key="8">
    <source>
        <dbReference type="RuleBase" id="RU000488"/>
    </source>
</evidence>
<name>A0A0C9QPH7_9HYME</name>
<keyword evidence="6 7" id="KW-0472">Membrane</keyword>
<reference evidence="13 14" key="2">
    <citation type="submission" date="2025-04" db="UniProtKB">
        <authorList>
            <consortium name="RefSeq"/>
        </authorList>
    </citation>
    <scope>IDENTIFICATION</scope>
    <source>
        <strain evidence="13 14">USDA-PBARC FA_bdor</strain>
        <tissue evidence="13 14">Whole organism</tissue>
    </source>
</reference>
<dbReference type="GeneID" id="105263559"/>
<gene>
    <name evidence="10" type="primary">slc25a42_2</name>
    <name evidence="13 14 15" type="synonym">DPCoAC</name>
    <name evidence="11" type="synonym">slc25a42_0</name>
    <name evidence="10" type="ORF">g.64356</name>
    <name evidence="11" type="ORF">g.64360</name>
</gene>
<evidence type="ECO:0000256" key="7">
    <source>
        <dbReference type="PROSITE-ProRule" id="PRU00282"/>
    </source>
</evidence>
<dbReference type="InterPro" id="IPR023395">
    <property type="entry name" value="MCP_dom_sf"/>
</dbReference>
<keyword evidence="5" id="KW-0677">Repeat</keyword>
<dbReference type="Pfam" id="PF00153">
    <property type="entry name" value="Mito_carr"/>
    <property type="match status" value="3"/>
</dbReference>
<feature type="transmembrane region" description="Helical" evidence="9">
    <location>
        <begin position="248"/>
        <end position="267"/>
    </location>
</feature>
<dbReference type="PANTHER" id="PTHR24089">
    <property type="entry name" value="SOLUTE CARRIER FAMILY 25"/>
    <property type="match status" value="1"/>
</dbReference>
<accession>A0A9R1SVW4</accession>
<dbReference type="GO" id="GO:0016020">
    <property type="term" value="C:membrane"/>
    <property type="evidence" value="ECO:0007669"/>
    <property type="project" value="UniProtKB-SubCell"/>
</dbReference>
<accession>A0A9R1SVY6</accession>
<evidence type="ECO:0000313" key="15">
    <source>
        <dbReference type="RefSeq" id="XP_011298135.1"/>
    </source>
</evidence>
<sequence>MSGQISAGPVEGSKAVLERIQVSVMTGNVKGNVTPEKGNEIETTENHSKPISNVQRVYTSLLAGAIAGALAKTVIAPLDRTKINFQISKMTYSQKAAIDFLIQSYKKDGLMSLWRGNSATMARIVPYSAIQFASHEQWKRILHVNGPDTKPINRLVAGSLAGVTSQSLTYPLDMARARMAVTQKAEYSTLRQVFVQIYRNEGLLAFYRGFFATILGVIPYAGCSFFTYDTLKNFFKDREITPGLSTATSLFCGAAAGAVGQTASYPLDIIRRRMQTSAVRGAYYHTSISTAVKIYREEGIMAFYKGLSMNWVKGPVAVGISFATHDTIRDNLRIYLSG</sequence>
<comment type="subcellular location">
    <subcellularLocation>
        <location evidence="1">Membrane</location>
        <topology evidence="1">Multi-pass membrane protein</topology>
    </subcellularLocation>
</comment>
<feature type="repeat" description="Solcar" evidence="7">
    <location>
        <begin position="244"/>
        <end position="331"/>
    </location>
</feature>
<evidence type="ECO:0000256" key="3">
    <source>
        <dbReference type="ARBA" id="ARBA00022448"/>
    </source>
</evidence>
<accession>A0A9R1TVR9</accession>
<keyword evidence="9" id="KW-1133">Transmembrane helix</keyword>
<feature type="repeat" description="Solcar" evidence="7">
    <location>
        <begin position="149"/>
        <end position="234"/>
    </location>
</feature>
<keyword evidence="12" id="KW-1185">Reference proteome</keyword>